<sequence length="153" mass="16487">MITLPGAMDSAVVSCAEVLIEDAEAWAQALDALGARLDFEEVHEVLLQAWQTAAELLPDVLGEPSDQRWAAAPTIELRLSCERPDHTAVIPALADFLDLTPLGPSCRAPRSNMTVTITADPGTARTRRQDVLRRALVHIAHAFGHIHAKAGLV</sequence>
<dbReference type="RefSeq" id="WP_352066166.1">
    <property type="nucleotide sequence ID" value="NZ_JBEPAZ010000099.1"/>
</dbReference>
<keyword evidence="2" id="KW-1185">Reference proteome</keyword>
<accession>A0ABV1UKQ0</accession>
<name>A0ABV1UKQ0_9ACTN</name>
<comment type="caution">
    <text evidence="1">The sequence shown here is derived from an EMBL/GenBank/DDBJ whole genome shotgun (WGS) entry which is preliminary data.</text>
</comment>
<evidence type="ECO:0000313" key="2">
    <source>
        <dbReference type="Proteomes" id="UP001470023"/>
    </source>
</evidence>
<reference evidence="1 2" key="1">
    <citation type="submission" date="2024-06" db="EMBL/GenBank/DDBJ databases">
        <title>The Natural Products Discovery Center: Release of the First 8490 Sequenced Strains for Exploring Actinobacteria Biosynthetic Diversity.</title>
        <authorList>
            <person name="Kalkreuter E."/>
            <person name="Kautsar S.A."/>
            <person name="Yang D."/>
            <person name="Bader C.D."/>
            <person name="Teijaro C.N."/>
            <person name="Fluegel L."/>
            <person name="Davis C.M."/>
            <person name="Simpson J.R."/>
            <person name="Lauterbach L."/>
            <person name="Steele A.D."/>
            <person name="Gui C."/>
            <person name="Meng S."/>
            <person name="Li G."/>
            <person name="Viehrig K."/>
            <person name="Ye F."/>
            <person name="Su P."/>
            <person name="Kiefer A.F."/>
            <person name="Nichols A."/>
            <person name="Cepeda A.J."/>
            <person name="Yan W."/>
            <person name="Fan B."/>
            <person name="Jiang Y."/>
            <person name="Adhikari A."/>
            <person name="Zheng C.-J."/>
            <person name="Schuster L."/>
            <person name="Cowan T.M."/>
            <person name="Smanski M.J."/>
            <person name="Chevrette M.G."/>
            <person name="De Carvalho L.P.S."/>
            <person name="Shen B."/>
        </authorList>
    </citation>
    <scope>NUCLEOTIDE SEQUENCE [LARGE SCALE GENOMIC DNA]</scope>
    <source>
        <strain evidence="1 2">NPDC001166</strain>
    </source>
</reference>
<dbReference type="Proteomes" id="UP001470023">
    <property type="component" value="Unassembled WGS sequence"/>
</dbReference>
<protein>
    <submittedName>
        <fullName evidence="1">Uncharacterized protein</fullName>
    </submittedName>
</protein>
<gene>
    <name evidence="1" type="ORF">ABT272_42685</name>
</gene>
<dbReference type="EMBL" id="JBEPAZ010000099">
    <property type="protein sequence ID" value="MER6434318.1"/>
    <property type="molecule type" value="Genomic_DNA"/>
</dbReference>
<organism evidence="1 2">
    <name type="scientific">Streptomyces sp. 900105245</name>
    <dbReference type="NCBI Taxonomy" id="3154379"/>
    <lineage>
        <taxon>Bacteria</taxon>
        <taxon>Bacillati</taxon>
        <taxon>Actinomycetota</taxon>
        <taxon>Actinomycetes</taxon>
        <taxon>Kitasatosporales</taxon>
        <taxon>Streptomycetaceae</taxon>
        <taxon>Streptomyces</taxon>
    </lineage>
</organism>
<proteinExistence type="predicted"/>
<evidence type="ECO:0000313" key="1">
    <source>
        <dbReference type="EMBL" id="MER6434318.1"/>
    </source>
</evidence>